<feature type="transmembrane region" description="Helical" evidence="10">
    <location>
        <begin position="94"/>
        <end position="119"/>
    </location>
</feature>
<dbReference type="PANTHER" id="PTHR28259:SF1">
    <property type="entry name" value="FLUORIDE EXPORT PROTEIN 1-RELATED"/>
    <property type="match status" value="1"/>
</dbReference>
<comment type="similarity">
    <text evidence="7 10">Belongs to the fluoride channel Fluc/FEX (TC 1.A.43) family.</text>
</comment>
<dbReference type="GO" id="GO:0046872">
    <property type="term" value="F:metal ion binding"/>
    <property type="evidence" value="ECO:0007669"/>
    <property type="project" value="UniProtKB-KW"/>
</dbReference>
<evidence type="ECO:0000256" key="10">
    <source>
        <dbReference type="HAMAP-Rule" id="MF_00454"/>
    </source>
</evidence>
<keyword evidence="13" id="KW-1185">Reference proteome</keyword>
<evidence type="ECO:0000256" key="5">
    <source>
        <dbReference type="ARBA" id="ARBA00023136"/>
    </source>
</evidence>
<reference evidence="11 13" key="1">
    <citation type="submission" date="2015-11" db="EMBL/GenBank/DDBJ databases">
        <title>Draft Genome Sequence of the Type Strain Trueperella bernardiae LCDC 89-0504T, Isolated from Blood Culture.</title>
        <authorList>
            <person name="Bernier A.-M."/>
            <person name="Bernard K."/>
        </authorList>
    </citation>
    <scope>NUCLEOTIDE SEQUENCE [LARGE SCALE GENOMIC DNA]</scope>
    <source>
        <strain evidence="11 13">LCDC 89-0504</strain>
    </source>
</reference>
<keyword evidence="2 10" id="KW-1003">Cell membrane</keyword>
<protein>
    <recommendedName>
        <fullName evidence="10">Fluoride-specific ion channel FluC</fullName>
    </recommendedName>
</protein>
<evidence type="ECO:0000256" key="8">
    <source>
        <dbReference type="ARBA" id="ARBA00035585"/>
    </source>
</evidence>
<dbReference type="Pfam" id="PF02537">
    <property type="entry name" value="CRCB"/>
    <property type="match status" value="1"/>
</dbReference>
<dbReference type="RefSeq" id="WP_062612258.1">
    <property type="nucleotide sequence ID" value="NZ_JAMQRX010000001.1"/>
</dbReference>
<comment type="catalytic activity">
    <reaction evidence="8">
        <text>fluoride(in) = fluoride(out)</text>
        <dbReference type="Rhea" id="RHEA:76159"/>
        <dbReference type="ChEBI" id="CHEBI:17051"/>
    </reaction>
    <physiologicalReaction direction="left-to-right" evidence="8">
        <dbReference type="Rhea" id="RHEA:76160"/>
    </physiologicalReaction>
</comment>
<keyword evidence="6 10" id="KW-0407">Ion channel</keyword>
<keyword evidence="10" id="KW-0813">Transport</keyword>
<keyword evidence="4 10" id="KW-1133">Transmembrane helix</keyword>
<evidence type="ECO:0000256" key="2">
    <source>
        <dbReference type="ARBA" id="ARBA00022475"/>
    </source>
</evidence>
<feature type="binding site" evidence="10">
    <location>
        <position position="69"/>
    </location>
    <ligand>
        <name>Na(+)</name>
        <dbReference type="ChEBI" id="CHEBI:29101"/>
        <note>structural</note>
    </ligand>
</feature>
<dbReference type="AlphaFoldDB" id="A0A0W1KM11"/>
<evidence type="ECO:0000256" key="1">
    <source>
        <dbReference type="ARBA" id="ARBA00004651"/>
    </source>
</evidence>
<comment type="function">
    <text evidence="9 10">Fluoride-specific ion channel. Important for reducing fluoride concentration in the cell, thus reducing its toxicity.</text>
</comment>
<dbReference type="EMBL" id="JASPDQ010000018">
    <property type="protein sequence ID" value="MDK8602277.1"/>
    <property type="molecule type" value="Genomic_DNA"/>
</dbReference>
<comment type="subcellular location">
    <subcellularLocation>
        <location evidence="1 10">Cell membrane</location>
        <topology evidence="1 10">Multi-pass membrane protein</topology>
    </subcellularLocation>
</comment>
<keyword evidence="3 10" id="KW-0812">Transmembrane</keyword>
<dbReference type="OrthoDB" id="5148600at2"/>
<evidence type="ECO:0000256" key="4">
    <source>
        <dbReference type="ARBA" id="ARBA00022989"/>
    </source>
</evidence>
<feature type="transmembrane region" description="Helical" evidence="10">
    <location>
        <begin position="60"/>
        <end position="82"/>
    </location>
</feature>
<dbReference type="EMBL" id="LNIZ01000001">
    <property type="protein sequence ID" value="KTF04870.1"/>
    <property type="molecule type" value="Genomic_DNA"/>
</dbReference>
<keyword evidence="10" id="KW-0406">Ion transport</keyword>
<dbReference type="PANTHER" id="PTHR28259">
    <property type="entry name" value="FLUORIDE EXPORT PROTEIN 1-RELATED"/>
    <property type="match status" value="1"/>
</dbReference>
<dbReference type="STRING" id="59561.AQZ59_00173"/>
<keyword evidence="10" id="KW-0479">Metal-binding</keyword>
<dbReference type="PATRIC" id="fig|59561.3.peg.172"/>
<accession>A0A0W1KM11</accession>
<keyword evidence="5 10" id="KW-0472">Membrane</keyword>
<reference evidence="12" key="2">
    <citation type="submission" date="2023-05" db="EMBL/GenBank/DDBJ databases">
        <title>Genomic Catalog of Human Bladder Bacteria.</title>
        <authorList>
            <person name="Du J."/>
        </authorList>
    </citation>
    <scope>NUCLEOTIDE SEQUENCE</scope>
    <source>
        <strain evidence="12">UMB1304A</strain>
    </source>
</reference>
<comment type="activity regulation">
    <text evidence="10">Na(+) is not transported, but it plays an essential structural role and its presence is essential for fluoride channel function.</text>
</comment>
<sequence>MIFAVALGGGIGAGARYLIDKALPHPWGTVTVNFVGSFLLGLLASLFVREDALAGSATWYAMLGAGFCGGLTTFSTASINALQVSDEQGHGRSAAFVFGMLAGAIALAALGMLVGARLLPGPGTSH</sequence>
<evidence type="ECO:0000256" key="9">
    <source>
        <dbReference type="ARBA" id="ARBA00049940"/>
    </source>
</evidence>
<dbReference type="GO" id="GO:0005886">
    <property type="term" value="C:plasma membrane"/>
    <property type="evidence" value="ECO:0007669"/>
    <property type="project" value="UniProtKB-SubCell"/>
</dbReference>
<gene>
    <name evidence="11" type="primary">crcB_1</name>
    <name evidence="10" type="synonym">crcB</name>
    <name evidence="10" type="synonym">fluC</name>
    <name evidence="11" type="ORF">AQZ59_00173</name>
    <name evidence="12" type="ORF">QP858_07390</name>
</gene>
<evidence type="ECO:0000313" key="12">
    <source>
        <dbReference type="EMBL" id="MDK8602277.1"/>
    </source>
</evidence>
<dbReference type="InterPro" id="IPR003691">
    <property type="entry name" value="FluC"/>
</dbReference>
<organism evidence="11 13">
    <name type="scientific">Trueperella bernardiae</name>
    <dbReference type="NCBI Taxonomy" id="59561"/>
    <lineage>
        <taxon>Bacteria</taxon>
        <taxon>Bacillati</taxon>
        <taxon>Actinomycetota</taxon>
        <taxon>Actinomycetes</taxon>
        <taxon>Actinomycetales</taxon>
        <taxon>Actinomycetaceae</taxon>
        <taxon>Trueperella</taxon>
    </lineage>
</organism>
<name>A0A0W1KM11_9ACTO</name>
<dbReference type="GO" id="GO:0140114">
    <property type="term" value="P:cellular detoxification of fluoride"/>
    <property type="evidence" value="ECO:0007669"/>
    <property type="project" value="UniProtKB-UniRule"/>
</dbReference>
<dbReference type="Proteomes" id="UP001225576">
    <property type="component" value="Unassembled WGS sequence"/>
</dbReference>
<evidence type="ECO:0000313" key="11">
    <source>
        <dbReference type="EMBL" id="KTF04870.1"/>
    </source>
</evidence>
<feature type="transmembrane region" description="Helical" evidence="10">
    <location>
        <begin position="30"/>
        <end position="48"/>
    </location>
</feature>
<evidence type="ECO:0000256" key="3">
    <source>
        <dbReference type="ARBA" id="ARBA00022692"/>
    </source>
</evidence>
<proteinExistence type="inferred from homology"/>
<keyword evidence="10" id="KW-0915">Sodium</keyword>
<evidence type="ECO:0000256" key="7">
    <source>
        <dbReference type="ARBA" id="ARBA00035120"/>
    </source>
</evidence>
<evidence type="ECO:0000256" key="6">
    <source>
        <dbReference type="ARBA" id="ARBA00023303"/>
    </source>
</evidence>
<dbReference type="HAMAP" id="MF_00454">
    <property type="entry name" value="FluC"/>
    <property type="match status" value="1"/>
</dbReference>
<comment type="caution">
    <text evidence="11">The sequence shown here is derived from an EMBL/GenBank/DDBJ whole genome shotgun (WGS) entry which is preliminary data.</text>
</comment>
<feature type="binding site" evidence="10">
    <location>
        <position position="72"/>
    </location>
    <ligand>
        <name>Na(+)</name>
        <dbReference type="ChEBI" id="CHEBI:29101"/>
        <note>structural</note>
    </ligand>
</feature>
<dbReference type="GO" id="GO:0062054">
    <property type="term" value="F:fluoride channel activity"/>
    <property type="evidence" value="ECO:0007669"/>
    <property type="project" value="UniProtKB-UniRule"/>
</dbReference>
<dbReference type="Proteomes" id="UP000054404">
    <property type="component" value="Unassembled WGS sequence"/>
</dbReference>
<evidence type="ECO:0000313" key="13">
    <source>
        <dbReference type="Proteomes" id="UP000054404"/>
    </source>
</evidence>